<dbReference type="InterPro" id="IPR019498">
    <property type="entry name" value="MENTAL"/>
</dbReference>
<dbReference type="PANTHER" id="PTHR46121">
    <property type="entry name" value="STEROIDOGENIC ACUTE REGULATORY PROTEIN-LIKE"/>
    <property type="match status" value="1"/>
</dbReference>
<evidence type="ECO:0000256" key="3">
    <source>
        <dbReference type="ARBA" id="ARBA00023136"/>
    </source>
</evidence>
<organism evidence="7 8">
    <name type="scientific">Dimorphilus gyrociliatus</name>
    <dbReference type="NCBI Taxonomy" id="2664684"/>
    <lineage>
        <taxon>Eukaryota</taxon>
        <taxon>Metazoa</taxon>
        <taxon>Spiralia</taxon>
        <taxon>Lophotrochozoa</taxon>
        <taxon>Annelida</taxon>
        <taxon>Polychaeta</taxon>
        <taxon>Polychaeta incertae sedis</taxon>
        <taxon>Dinophilidae</taxon>
        <taxon>Dimorphilus</taxon>
    </lineage>
</organism>
<dbReference type="GO" id="GO:0005789">
    <property type="term" value="C:endoplasmic reticulum membrane"/>
    <property type="evidence" value="ECO:0007669"/>
    <property type="project" value="TreeGrafter"/>
</dbReference>
<dbReference type="Pfam" id="PF10457">
    <property type="entry name" value="MENTAL"/>
    <property type="match status" value="1"/>
</dbReference>
<keyword evidence="3 4" id="KW-0472">Membrane</keyword>
<evidence type="ECO:0000256" key="1">
    <source>
        <dbReference type="ARBA" id="ARBA00004141"/>
    </source>
</evidence>
<feature type="transmembrane region" description="Helical" evidence="4">
    <location>
        <begin position="48"/>
        <end position="72"/>
    </location>
</feature>
<dbReference type="SUPFAM" id="SSF55961">
    <property type="entry name" value="Bet v1-like"/>
    <property type="match status" value="1"/>
</dbReference>
<feature type="domain" description="START" evidence="5">
    <location>
        <begin position="231"/>
        <end position="441"/>
    </location>
</feature>
<dbReference type="PROSITE" id="PS51439">
    <property type="entry name" value="MENTAL"/>
    <property type="match status" value="1"/>
</dbReference>
<dbReference type="InterPro" id="IPR051869">
    <property type="entry name" value="STARD3"/>
</dbReference>
<sequence>MNDNRRRESPIFFGNHLNQSLERLVNSSTQSESRVVCCGFLTPVRRTFCLLVTFDLILTFLLWVIYTQVVGIKPFPKEAFRMEVGEYSFKTSMFDMIMASGSRFVILLLFYLAIRMKNPWIVGLTTAATTGSKQNVITYILLLESFVIAWIEVWFLDFNVLPREQKLRDRESLPHMADERSALLHRYLRATSNYDATSADFYSCREWYSPTGSDDEAEEADLDRTIVGQESQTEAKMIINKAKDAWDRCWAICKDSSTAWKTEGRNELATVHSIILPGLGKFFKLECLLEADVKLLFELLVVRLEETPGWNSQIIECRTLQSLTTNSDITYSIAAPGAGGVISSRDFVSARFWKWKEGCILAAATAVNCSKAPVNKLYVRGENNLVGWLLQPVTDERTKFVWLLNTDLKGYIPKFTVNKALCAVMLDFISMLIVKLNSLKNYE</sequence>
<accession>A0A7I8W209</accession>
<name>A0A7I8W209_9ANNE</name>
<dbReference type="SMART" id="SM00234">
    <property type="entry name" value="START"/>
    <property type="match status" value="1"/>
</dbReference>
<dbReference type="InterPro" id="IPR002913">
    <property type="entry name" value="START_lipid-bd_dom"/>
</dbReference>
<dbReference type="GO" id="GO:0008289">
    <property type="term" value="F:lipid binding"/>
    <property type="evidence" value="ECO:0007669"/>
    <property type="project" value="InterPro"/>
</dbReference>
<evidence type="ECO:0000256" key="4">
    <source>
        <dbReference type="SAM" id="Phobius"/>
    </source>
</evidence>
<dbReference type="GO" id="GO:0140284">
    <property type="term" value="C:endoplasmic reticulum-endosome membrane contact site"/>
    <property type="evidence" value="ECO:0007669"/>
    <property type="project" value="TreeGrafter"/>
</dbReference>
<dbReference type="InterPro" id="IPR023393">
    <property type="entry name" value="START-like_dom_sf"/>
</dbReference>
<dbReference type="AlphaFoldDB" id="A0A7I8W209"/>
<dbReference type="Pfam" id="PF01852">
    <property type="entry name" value="START"/>
    <property type="match status" value="1"/>
</dbReference>
<keyword evidence="4" id="KW-1133">Transmembrane helix</keyword>
<evidence type="ECO:0000313" key="8">
    <source>
        <dbReference type="Proteomes" id="UP000549394"/>
    </source>
</evidence>
<dbReference type="PRINTS" id="PR00978">
    <property type="entry name" value="STARPROTEIN"/>
</dbReference>
<dbReference type="PANTHER" id="PTHR46121:SF4">
    <property type="entry name" value="STEROIDOGENIC ACUTE REGULATORY PROTEIN-LIKE"/>
    <property type="match status" value="1"/>
</dbReference>
<dbReference type="InterPro" id="IPR000799">
    <property type="entry name" value="StAR-like"/>
</dbReference>
<evidence type="ECO:0000313" key="7">
    <source>
        <dbReference type="EMBL" id="CAD5122578.1"/>
    </source>
</evidence>
<proteinExistence type="predicted"/>
<reference evidence="7 8" key="1">
    <citation type="submission" date="2020-08" db="EMBL/GenBank/DDBJ databases">
        <authorList>
            <person name="Hejnol A."/>
        </authorList>
    </citation>
    <scope>NUCLEOTIDE SEQUENCE [LARGE SCALE GENOMIC DNA]</scope>
</reference>
<protein>
    <submittedName>
        <fullName evidence="7">DgyrCDS10991</fullName>
    </submittedName>
</protein>
<evidence type="ECO:0000259" key="6">
    <source>
        <dbReference type="PROSITE" id="PS51439"/>
    </source>
</evidence>
<comment type="subcellular location">
    <subcellularLocation>
        <location evidence="1">Membrane</location>
        <topology evidence="1">Multi-pass membrane protein</topology>
    </subcellularLocation>
</comment>
<dbReference type="OrthoDB" id="74575at2759"/>
<gene>
    <name evidence="7" type="ORF">DGYR_LOCUS10377</name>
</gene>
<evidence type="ECO:0000256" key="2">
    <source>
        <dbReference type="ARBA" id="ARBA00022692"/>
    </source>
</evidence>
<dbReference type="PROSITE" id="PS50848">
    <property type="entry name" value="START"/>
    <property type="match status" value="1"/>
</dbReference>
<keyword evidence="2 4" id="KW-0812">Transmembrane</keyword>
<dbReference type="Proteomes" id="UP000549394">
    <property type="component" value="Unassembled WGS sequence"/>
</dbReference>
<evidence type="ECO:0000259" key="5">
    <source>
        <dbReference type="PROSITE" id="PS50848"/>
    </source>
</evidence>
<feature type="domain" description="MENTAL" evidence="6">
    <location>
        <begin position="41"/>
        <end position="204"/>
    </location>
</feature>
<dbReference type="Gene3D" id="3.30.530.20">
    <property type="match status" value="1"/>
</dbReference>
<dbReference type="GO" id="GO:0099044">
    <property type="term" value="P:vesicle tethering to endoplasmic reticulum"/>
    <property type="evidence" value="ECO:0007669"/>
    <property type="project" value="TreeGrafter"/>
</dbReference>
<keyword evidence="8" id="KW-1185">Reference proteome</keyword>
<feature type="transmembrane region" description="Helical" evidence="4">
    <location>
        <begin position="135"/>
        <end position="156"/>
    </location>
</feature>
<feature type="transmembrane region" description="Helical" evidence="4">
    <location>
        <begin position="92"/>
        <end position="114"/>
    </location>
</feature>
<comment type="caution">
    <text evidence="7">The sequence shown here is derived from an EMBL/GenBank/DDBJ whole genome shotgun (WGS) entry which is preliminary data.</text>
</comment>
<dbReference type="EMBL" id="CAJFCJ010000018">
    <property type="protein sequence ID" value="CAD5122578.1"/>
    <property type="molecule type" value="Genomic_DNA"/>
</dbReference>
<dbReference type="GO" id="GO:0031902">
    <property type="term" value="C:late endosome membrane"/>
    <property type="evidence" value="ECO:0007669"/>
    <property type="project" value="TreeGrafter"/>
</dbReference>
<dbReference type="GO" id="GO:0005765">
    <property type="term" value="C:lysosomal membrane"/>
    <property type="evidence" value="ECO:0007669"/>
    <property type="project" value="TreeGrafter"/>
</dbReference>